<dbReference type="GO" id="GO:0008233">
    <property type="term" value="F:peptidase activity"/>
    <property type="evidence" value="ECO:0007669"/>
    <property type="project" value="UniProtKB-KW"/>
</dbReference>
<name>A0ABW2LKZ4_9PSEU</name>
<dbReference type="EMBL" id="JBHTCJ010000008">
    <property type="protein sequence ID" value="MFC7343216.1"/>
    <property type="molecule type" value="Genomic_DNA"/>
</dbReference>
<feature type="domain" description="Clp R" evidence="2">
    <location>
        <begin position="2"/>
        <end position="173"/>
    </location>
</feature>
<dbReference type="RefSeq" id="WP_380669875.1">
    <property type="nucleotide sequence ID" value="NZ_JBHTCJ010000008.1"/>
</dbReference>
<organism evidence="3 4">
    <name type="scientific">Saccharopolyspora griseoalba</name>
    <dbReference type="NCBI Taxonomy" id="1431848"/>
    <lineage>
        <taxon>Bacteria</taxon>
        <taxon>Bacillati</taxon>
        <taxon>Actinomycetota</taxon>
        <taxon>Actinomycetes</taxon>
        <taxon>Pseudonocardiales</taxon>
        <taxon>Pseudonocardiaceae</taxon>
        <taxon>Saccharopolyspora</taxon>
    </lineage>
</organism>
<dbReference type="GO" id="GO:0006508">
    <property type="term" value="P:proteolysis"/>
    <property type="evidence" value="ECO:0007669"/>
    <property type="project" value="UniProtKB-KW"/>
</dbReference>
<evidence type="ECO:0000313" key="3">
    <source>
        <dbReference type="EMBL" id="MFC7343216.1"/>
    </source>
</evidence>
<dbReference type="InterPro" id="IPR004176">
    <property type="entry name" value="Clp_R_N"/>
</dbReference>
<gene>
    <name evidence="3" type="ORF">ACFQRI_17585</name>
</gene>
<dbReference type="InterPro" id="IPR036628">
    <property type="entry name" value="Clp_N_dom_sf"/>
</dbReference>
<keyword evidence="3" id="KW-0378">Hydrolase</keyword>
<reference evidence="4" key="1">
    <citation type="journal article" date="2019" name="Int. J. Syst. Evol. Microbiol.">
        <title>The Global Catalogue of Microorganisms (GCM) 10K type strain sequencing project: providing services to taxonomists for standard genome sequencing and annotation.</title>
        <authorList>
            <consortium name="The Broad Institute Genomics Platform"/>
            <consortium name="The Broad Institute Genome Sequencing Center for Infectious Disease"/>
            <person name="Wu L."/>
            <person name="Ma J."/>
        </authorList>
    </citation>
    <scope>NUCLEOTIDE SEQUENCE [LARGE SCALE GENOMIC DNA]</scope>
    <source>
        <strain evidence="4">WLHS5</strain>
    </source>
</reference>
<evidence type="ECO:0000259" key="2">
    <source>
        <dbReference type="PROSITE" id="PS51903"/>
    </source>
</evidence>
<proteinExistence type="predicted"/>
<dbReference type="Gene3D" id="1.10.1780.10">
    <property type="entry name" value="Clp, N-terminal domain"/>
    <property type="match status" value="2"/>
</dbReference>
<accession>A0ABW2LKZ4</accession>
<dbReference type="Pfam" id="PF02861">
    <property type="entry name" value="Clp_N"/>
    <property type="match status" value="2"/>
</dbReference>
<keyword evidence="4" id="KW-1185">Reference proteome</keyword>
<comment type="caution">
    <text evidence="3">The sequence shown here is derived from an EMBL/GenBank/DDBJ whole genome shotgun (WGS) entry which is preliminary data.</text>
</comment>
<sequence length="175" mass="18842">MFERFSREAREVVINAQAVAREHHSPKIDTRHLLAGLAASGPAAASLRATGVDTTDLARRVDEDIAADDLDGEALAALGIDLEAVSARADRLFGRGALRRAGRRPRGHIPFTADAKKTMELSLREAIRLQERTIDGRHLLLAVVRGDSAAKALLAARADLARLRTNLEAPEAESA</sequence>
<protein>
    <submittedName>
        <fullName evidence="3">Clp protease N-terminal domain-containing protein</fullName>
    </submittedName>
</protein>
<keyword evidence="3" id="KW-0645">Protease</keyword>
<keyword evidence="1" id="KW-0677">Repeat</keyword>
<evidence type="ECO:0000256" key="1">
    <source>
        <dbReference type="PROSITE-ProRule" id="PRU01251"/>
    </source>
</evidence>
<dbReference type="PROSITE" id="PS51903">
    <property type="entry name" value="CLP_R"/>
    <property type="match status" value="1"/>
</dbReference>
<dbReference type="SUPFAM" id="SSF81923">
    <property type="entry name" value="Double Clp-N motif"/>
    <property type="match status" value="2"/>
</dbReference>
<evidence type="ECO:0000313" key="4">
    <source>
        <dbReference type="Proteomes" id="UP001596504"/>
    </source>
</evidence>
<dbReference type="Proteomes" id="UP001596504">
    <property type="component" value="Unassembled WGS sequence"/>
</dbReference>